<evidence type="ECO:0000313" key="4">
    <source>
        <dbReference type="Proteomes" id="UP000595917"/>
    </source>
</evidence>
<evidence type="ECO:0000259" key="2">
    <source>
        <dbReference type="SMART" id="SM00899"/>
    </source>
</evidence>
<sequence length="69" mass="7537">MPLTLARHGNTCVIKRITGKDDTIRHLENMGLIIGHEVTVITESAGNLILKVKGCRIAVDKALAARIYI</sequence>
<organism evidence="3 4">
    <name type="scientific">Breznakiella homolactica</name>
    <dbReference type="NCBI Taxonomy" id="2798577"/>
    <lineage>
        <taxon>Bacteria</taxon>
        <taxon>Pseudomonadati</taxon>
        <taxon>Spirochaetota</taxon>
        <taxon>Spirochaetia</taxon>
        <taxon>Spirochaetales</taxon>
        <taxon>Breznakiellaceae</taxon>
        <taxon>Breznakiella</taxon>
    </lineage>
</organism>
<dbReference type="InterPro" id="IPR038157">
    <property type="entry name" value="FeoA_core_dom"/>
</dbReference>
<evidence type="ECO:0000313" key="3">
    <source>
        <dbReference type="EMBL" id="QQO08866.1"/>
    </source>
</evidence>
<proteinExistence type="predicted"/>
<keyword evidence="4" id="KW-1185">Reference proteome</keyword>
<dbReference type="SMART" id="SM00899">
    <property type="entry name" value="FeoA"/>
    <property type="match status" value="1"/>
</dbReference>
<dbReference type="SUPFAM" id="SSF50037">
    <property type="entry name" value="C-terminal domain of transcriptional repressors"/>
    <property type="match status" value="1"/>
</dbReference>
<accession>A0A7T7XM12</accession>
<dbReference type="KEGG" id="bhc:JFL75_18345"/>
<dbReference type="PANTHER" id="PTHR43151">
    <property type="entry name" value="FEOA FAMILY PROTEIN"/>
    <property type="match status" value="1"/>
</dbReference>
<name>A0A7T7XM12_9SPIR</name>
<protein>
    <submittedName>
        <fullName evidence="3">Ferrous iron transport protein A</fullName>
    </submittedName>
</protein>
<feature type="domain" description="Ferrous iron transporter FeoA-like" evidence="2">
    <location>
        <begin position="1"/>
        <end position="69"/>
    </location>
</feature>
<gene>
    <name evidence="3" type="ORF">JFL75_18345</name>
</gene>
<evidence type="ECO:0000256" key="1">
    <source>
        <dbReference type="ARBA" id="ARBA00023004"/>
    </source>
</evidence>
<dbReference type="Proteomes" id="UP000595917">
    <property type="component" value="Chromosome"/>
</dbReference>
<dbReference type="PANTHER" id="PTHR43151:SF1">
    <property type="entry name" value="SSR2333 PROTEIN"/>
    <property type="match status" value="1"/>
</dbReference>
<keyword evidence="1" id="KW-0408">Iron</keyword>
<dbReference type="InterPro" id="IPR008988">
    <property type="entry name" value="Transcriptional_repressor_C"/>
</dbReference>
<reference evidence="3" key="1">
    <citation type="submission" date="2021-01" db="EMBL/GenBank/DDBJ databases">
        <title>Description of Breznakiella homolactica.</title>
        <authorList>
            <person name="Song Y."/>
            <person name="Brune A."/>
        </authorList>
    </citation>
    <scope>NUCLEOTIDE SEQUENCE</scope>
    <source>
        <strain evidence="3">RmG30</strain>
    </source>
</reference>
<dbReference type="EMBL" id="CP067089">
    <property type="protein sequence ID" value="QQO08866.1"/>
    <property type="molecule type" value="Genomic_DNA"/>
</dbReference>
<dbReference type="Gene3D" id="2.30.30.90">
    <property type="match status" value="1"/>
</dbReference>
<dbReference type="GO" id="GO:0046914">
    <property type="term" value="F:transition metal ion binding"/>
    <property type="evidence" value="ECO:0007669"/>
    <property type="project" value="InterPro"/>
</dbReference>
<dbReference type="InterPro" id="IPR007167">
    <property type="entry name" value="Fe-transptr_FeoA-like"/>
</dbReference>
<dbReference type="AlphaFoldDB" id="A0A7T7XM12"/>
<dbReference type="InterPro" id="IPR053184">
    <property type="entry name" value="FeoA-like"/>
</dbReference>
<dbReference type="Pfam" id="PF04023">
    <property type="entry name" value="FeoA"/>
    <property type="match status" value="1"/>
</dbReference>
<dbReference type="RefSeq" id="WP_215626172.1">
    <property type="nucleotide sequence ID" value="NZ_CP067089.2"/>
</dbReference>